<name>A0A1E7LVE4_9ACTN</name>
<keyword evidence="3" id="KW-1185">Reference proteome</keyword>
<evidence type="ECO:0000313" key="3">
    <source>
        <dbReference type="Proteomes" id="UP000175971"/>
    </source>
</evidence>
<dbReference type="OrthoDB" id="4275588at2"/>
<reference evidence="2 3" key="1">
    <citation type="journal article" date="2016" name="Front. Microbiol.">
        <title>Comparative Genomics Analysis of Streptomyces Species Reveals Their Adaptation to the Marine Environment and Their Diversity at the Genomic Level.</title>
        <authorList>
            <person name="Tian X."/>
            <person name="Zhang Z."/>
            <person name="Yang T."/>
            <person name="Chen M."/>
            <person name="Li J."/>
            <person name="Chen F."/>
            <person name="Yang J."/>
            <person name="Li W."/>
            <person name="Zhang B."/>
            <person name="Zhang Z."/>
            <person name="Wu J."/>
            <person name="Zhang C."/>
            <person name="Long L."/>
            <person name="Xiao J."/>
        </authorList>
    </citation>
    <scope>NUCLEOTIDE SEQUENCE [LARGE SCALE GENOMIC DNA]</scope>
    <source>
        <strain evidence="2 3">SCSIO M10372</strain>
    </source>
</reference>
<protein>
    <submittedName>
        <fullName evidence="2">Uncharacterized protein</fullName>
    </submittedName>
</protein>
<proteinExistence type="predicted"/>
<dbReference type="Proteomes" id="UP000175971">
    <property type="component" value="Unassembled WGS sequence"/>
</dbReference>
<organism evidence="2 3">
    <name type="scientific">Streptomyces nanshensis</name>
    <dbReference type="NCBI Taxonomy" id="518642"/>
    <lineage>
        <taxon>Bacteria</taxon>
        <taxon>Bacillati</taxon>
        <taxon>Actinomycetota</taxon>
        <taxon>Actinomycetes</taxon>
        <taxon>Kitasatosporales</taxon>
        <taxon>Streptomycetaceae</taxon>
        <taxon>Streptomyces</taxon>
    </lineage>
</organism>
<dbReference type="EMBL" id="LJGZ01000027">
    <property type="protein sequence ID" value="OEV20200.1"/>
    <property type="molecule type" value="Genomic_DNA"/>
</dbReference>
<feature type="region of interest" description="Disordered" evidence="1">
    <location>
        <begin position="1"/>
        <end position="42"/>
    </location>
</feature>
<dbReference type="RefSeq" id="WP_070201175.1">
    <property type="nucleotide sequence ID" value="NZ_LJGZ01000027.1"/>
</dbReference>
<evidence type="ECO:0000256" key="1">
    <source>
        <dbReference type="SAM" id="MobiDB-lite"/>
    </source>
</evidence>
<feature type="compositionally biased region" description="Basic and acidic residues" evidence="1">
    <location>
        <begin position="20"/>
        <end position="34"/>
    </location>
</feature>
<comment type="caution">
    <text evidence="2">The sequence shown here is derived from an EMBL/GenBank/DDBJ whole genome shotgun (WGS) entry which is preliminary data.</text>
</comment>
<dbReference type="AlphaFoldDB" id="A0A1E7LVE4"/>
<feature type="compositionally biased region" description="Basic and acidic residues" evidence="1">
    <location>
        <begin position="1"/>
        <end position="13"/>
    </location>
</feature>
<dbReference type="PATRIC" id="fig|518642.7.peg.5330"/>
<accession>A0A1E7LVE4</accession>
<evidence type="ECO:0000313" key="2">
    <source>
        <dbReference type="EMBL" id="OEV20200.1"/>
    </source>
</evidence>
<gene>
    <name evidence="2" type="ORF">AN221_13400</name>
</gene>
<sequence length="61" mass="6471">MPHRTRSGERADTQRSAAVGRDRLRADGCVDGKGGESLSEGRPADRLVEDYGAIVNSGSAR</sequence>